<evidence type="ECO:0000313" key="3">
    <source>
        <dbReference type="Proteomes" id="UP000472856"/>
    </source>
</evidence>
<gene>
    <name evidence="2" type="ORF">G5603_25495</name>
    <name evidence="1" type="ORF">HL601_23450</name>
</gene>
<reference evidence="2 3" key="3">
    <citation type="submission" date="2020-02" db="EMBL/GenBank/DDBJ databases">
        <title>WGS of Carbapenem-Resistant Enterobacteriaceae.</title>
        <authorList>
            <person name="Tokajian S."/>
            <person name="El Chaar M."/>
            <person name="El Khoury M."/>
        </authorList>
    </citation>
    <scope>NUCLEOTIDE SEQUENCE [LARGE SCALE GENOMIC DNA]</scope>
    <source>
        <strain evidence="2 3">ECM_75</strain>
    </source>
</reference>
<proteinExistence type="predicted"/>
<dbReference type="Pfam" id="PF04883">
    <property type="entry name" value="HK97-gp10_like"/>
    <property type="match status" value="1"/>
</dbReference>
<dbReference type="Proteomes" id="UP000472856">
    <property type="component" value="Unassembled WGS sequence"/>
</dbReference>
<name>A0A0A1AHV5_ECOLX</name>
<dbReference type="AlphaFoldDB" id="A0A0A1AHV5"/>
<evidence type="ECO:0000313" key="2">
    <source>
        <dbReference type="EMBL" id="NGE91473.1"/>
    </source>
</evidence>
<dbReference type="EMBL" id="JAAJRI010000044">
    <property type="protein sequence ID" value="NGE91473.1"/>
    <property type="molecule type" value="Genomic_DNA"/>
</dbReference>
<dbReference type="EMBL" id="DABGZR010000050">
    <property type="protein sequence ID" value="HAJ0998511.1"/>
    <property type="molecule type" value="Genomic_DNA"/>
</dbReference>
<comment type="caution">
    <text evidence="1">The sequence shown here is derived from an EMBL/GenBank/DDBJ whole genome shotgun (WGS) entry which is preliminary data.</text>
</comment>
<protein>
    <submittedName>
        <fullName evidence="1">HK97 gp10 family phage protein</fullName>
    </submittedName>
</protein>
<accession>A0A0A1AHV5</accession>
<dbReference type="InterPro" id="IPR010064">
    <property type="entry name" value="HK97-gp10_tail"/>
</dbReference>
<evidence type="ECO:0000313" key="1">
    <source>
        <dbReference type="EMBL" id="HAJ0998511.1"/>
    </source>
</evidence>
<dbReference type="NCBIfam" id="TIGR01725">
    <property type="entry name" value="phge_HK97_gp10"/>
    <property type="match status" value="1"/>
</dbReference>
<reference evidence="1" key="2">
    <citation type="submission" date="2019-09" db="EMBL/GenBank/DDBJ databases">
        <authorList>
            <consortium name="NCBI Pathogen Detection Project"/>
        </authorList>
    </citation>
    <scope>NUCLEOTIDE SEQUENCE</scope>
    <source>
        <strain evidence="1">EC00605</strain>
    </source>
</reference>
<reference evidence="1" key="1">
    <citation type="journal article" date="2018" name="Genome Biol.">
        <title>SKESA: strategic k-mer extension for scrupulous assemblies.</title>
        <authorList>
            <person name="Souvorov A."/>
            <person name="Agarwala R."/>
            <person name="Lipman D.J."/>
        </authorList>
    </citation>
    <scope>NUCLEOTIDE SEQUENCE [LARGE SCALE GENOMIC DNA]</scope>
    <source>
        <strain evidence="1">EC00605</strain>
    </source>
</reference>
<organism evidence="1">
    <name type="scientific">Escherichia coli</name>
    <dbReference type="NCBI Taxonomy" id="562"/>
    <lineage>
        <taxon>Bacteria</taxon>
        <taxon>Pseudomonadati</taxon>
        <taxon>Pseudomonadota</taxon>
        <taxon>Gammaproteobacteria</taxon>
        <taxon>Enterobacterales</taxon>
        <taxon>Enterobacteriaceae</taxon>
        <taxon>Escherichia</taxon>
    </lineage>
</organism>
<sequence>MTDFSLDFSGLADIARDLELLSRAESNKVLRDASRAGAEVIREAVIDHAPERTGKLKKNVVILTQRSRRRGEIISGVHIRGRNLRTGNSDNSMKASDPRNAFYWRFVELGTINMPAHPFIRPAFDTTEELAAQVAMKHMNQAIDGVLSK</sequence>
<dbReference type="RefSeq" id="WP_021543571.1">
    <property type="nucleotide sequence ID" value="NZ_AP022161.1"/>
</dbReference>